<dbReference type="HOGENOM" id="CLU_007383_9_2_1"/>
<keyword evidence="4" id="KW-1185">Reference proteome</keyword>
<evidence type="ECO:0000256" key="1">
    <source>
        <dbReference type="ARBA" id="ARBA00023002"/>
    </source>
</evidence>
<reference evidence="3 4" key="1">
    <citation type="submission" date="2014-04" db="EMBL/GenBank/DDBJ databases">
        <authorList>
            <consortium name="DOE Joint Genome Institute"/>
            <person name="Kuo A."/>
            <person name="Kohler A."/>
            <person name="Nagy L.G."/>
            <person name="Floudas D."/>
            <person name="Copeland A."/>
            <person name="Barry K.W."/>
            <person name="Cichocki N."/>
            <person name="Veneault-Fourrey C."/>
            <person name="LaButti K."/>
            <person name="Lindquist E.A."/>
            <person name="Lipzen A."/>
            <person name="Lundell T."/>
            <person name="Morin E."/>
            <person name="Murat C."/>
            <person name="Sun H."/>
            <person name="Tunlid A."/>
            <person name="Henrissat B."/>
            <person name="Grigoriev I.V."/>
            <person name="Hibbett D.S."/>
            <person name="Martin F."/>
            <person name="Nordberg H.P."/>
            <person name="Cantor M.N."/>
            <person name="Hua S.X."/>
        </authorList>
    </citation>
    <scope>NUCLEOTIDE SEQUENCE [LARGE SCALE GENOMIC DNA]</scope>
    <source>
        <strain evidence="3 4">LaAM-08-1</strain>
    </source>
</reference>
<protein>
    <recommendedName>
        <fullName evidence="5">3-beta hydroxysteroid dehydrogenase/isomerase domain-containing protein</fullName>
    </recommendedName>
</protein>
<comment type="similarity">
    <text evidence="2">Belongs to the NAD(P)-dependent epimerase/dehydratase family. Dihydroflavonol-4-reductase subfamily.</text>
</comment>
<dbReference type="PANTHER" id="PTHR10366:SF564">
    <property type="entry name" value="STEROL-4-ALPHA-CARBOXYLATE 3-DEHYDROGENASE, DECARBOXYLATING"/>
    <property type="match status" value="1"/>
</dbReference>
<organism evidence="3 4">
    <name type="scientific">Laccaria amethystina LaAM-08-1</name>
    <dbReference type="NCBI Taxonomy" id="1095629"/>
    <lineage>
        <taxon>Eukaryota</taxon>
        <taxon>Fungi</taxon>
        <taxon>Dikarya</taxon>
        <taxon>Basidiomycota</taxon>
        <taxon>Agaricomycotina</taxon>
        <taxon>Agaricomycetes</taxon>
        <taxon>Agaricomycetidae</taxon>
        <taxon>Agaricales</taxon>
        <taxon>Agaricineae</taxon>
        <taxon>Hydnangiaceae</taxon>
        <taxon>Laccaria</taxon>
    </lineage>
</organism>
<sequence>MSTVQPAGIRRKWLSCHLGSSNPARGCSVRGTVRSEEKGRNLKEYLEPYGEKFEPVVSKVRTFDEAVKGVDAIAHTASPFHSNVEALQDFYQPATQGTVGILESALKNGSNVKKIVVTSSTAGDIDPPLKPITFSRRTGTWNRLKKLRKSGPTEIYRASKMLVEKCCRMRLCREEQGKDSMGFGGYPPFIFGPPTHDVESLSALNTSLQHCSWIDVRDVAEAHVRALEEAEGVSLLAADRTIGRIGVVDIANSIQPSPIPSHKLPRGVPAMERAYLINYDKTKEENVLGIKFFTQEESTRDGLADFEGEDGRNLVADKIWAEFLKDTLVQRRMLCLGLSAGPLT</sequence>
<reference evidence="4" key="2">
    <citation type="submission" date="2015-01" db="EMBL/GenBank/DDBJ databases">
        <title>Evolutionary Origins and Diversification of the Mycorrhizal Mutualists.</title>
        <authorList>
            <consortium name="DOE Joint Genome Institute"/>
            <consortium name="Mycorrhizal Genomics Consortium"/>
            <person name="Kohler A."/>
            <person name="Kuo A."/>
            <person name="Nagy L.G."/>
            <person name="Floudas D."/>
            <person name="Copeland A."/>
            <person name="Barry K.W."/>
            <person name="Cichocki N."/>
            <person name="Veneault-Fourrey C."/>
            <person name="LaButti K."/>
            <person name="Lindquist E.A."/>
            <person name="Lipzen A."/>
            <person name="Lundell T."/>
            <person name="Morin E."/>
            <person name="Murat C."/>
            <person name="Riley R."/>
            <person name="Ohm R."/>
            <person name="Sun H."/>
            <person name="Tunlid A."/>
            <person name="Henrissat B."/>
            <person name="Grigoriev I.V."/>
            <person name="Hibbett D.S."/>
            <person name="Martin F."/>
        </authorList>
    </citation>
    <scope>NUCLEOTIDE SEQUENCE [LARGE SCALE GENOMIC DNA]</scope>
    <source>
        <strain evidence="4">LaAM-08-1</strain>
    </source>
</reference>
<dbReference type="GO" id="GO:0016616">
    <property type="term" value="F:oxidoreductase activity, acting on the CH-OH group of donors, NAD or NADP as acceptor"/>
    <property type="evidence" value="ECO:0007669"/>
    <property type="project" value="TreeGrafter"/>
</dbReference>
<name>A0A0C9XPX8_9AGAR</name>
<evidence type="ECO:0008006" key="5">
    <source>
        <dbReference type="Google" id="ProtNLM"/>
    </source>
</evidence>
<dbReference type="Gene3D" id="3.40.50.720">
    <property type="entry name" value="NAD(P)-binding Rossmann-like Domain"/>
    <property type="match status" value="1"/>
</dbReference>
<dbReference type="STRING" id="1095629.A0A0C9XPX8"/>
<dbReference type="AlphaFoldDB" id="A0A0C9XPX8"/>
<dbReference type="Proteomes" id="UP000054477">
    <property type="component" value="Unassembled WGS sequence"/>
</dbReference>
<gene>
    <name evidence="3" type="ORF">K443DRAFT_9506</name>
</gene>
<dbReference type="OrthoDB" id="2735536at2759"/>
<evidence type="ECO:0000313" key="4">
    <source>
        <dbReference type="Proteomes" id="UP000054477"/>
    </source>
</evidence>
<evidence type="ECO:0000313" key="3">
    <source>
        <dbReference type="EMBL" id="KIJ97997.1"/>
    </source>
</evidence>
<evidence type="ECO:0000256" key="2">
    <source>
        <dbReference type="ARBA" id="ARBA00023445"/>
    </source>
</evidence>
<dbReference type="SUPFAM" id="SSF51735">
    <property type="entry name" value="NAD(P)-binding Rossmann-fold domains"/>
    <property type="match status" value="1"/>
</dbReference>
<dbReference type="InterPro" id="IPR036291">
    <property type="entry name" value="NAD(P)-bd_dom_sf"/>
</dbReference>
<proteinExistence type="inferred from homology"/>
<keyword evidence="1" id="KW-0560">Oxidoreductase</keyword>
<accession>A0A0C9XPX8</accession>
<dbReference type="PANTHER" id="PTHR10366">
    <property type="entry name" value="NAD DEPENDENT EPIMERASE/DEHYDRATASE"/>
    <property type="match status" value="1"/>
</dbReference>
<dbReference type="EMBL" id="KN838679">
    <property type="protein sequence ID" value="KIJ97997.1"/>
    <property type="molecule type" value="Genomic_DNA"/>
</dbReference>
<dbReference type="InterPro" id="IPR050425">
    <property type="entry name" value="NAD(P)_dehydrat-like"/>
</dbReference>